<sequence length="177" mass="21423">MPYPFMDYFDELTIEEQQELQDVIDAAVEAQGNEEEEEEEEEFQDEVNSRKRARDEENDECLDYEHPDYRDEKRRKVEITLAMMTRSDWVPHLEKWMHRVQKVHLAGLTEEQIEYVFSIAEQEYEKKVEDQELCVLEMMETVKKTIRKGQFKNQNEWLEPLGWEALSAMDKVWGLYF</sequence>
<protein>
    <submittedName>
        <fullName evidence="2">Uncharacterized protein</fullName>
    </submittedName>
</protein>
<gene>
    <name evidence="2" type="ORF">SEMRO_118_G057660.1</name>
</gene>
<evidence type="ECO:0000313" key="3">
    <source>
        <dbReference type="Proteomes" id="UP001153069"/>
    </source>
</evidence>
<evidence type="ECO:0000313" key="2">
    <source>
        <dbReference type="EMBL" id="CAB9501773.1"/>
    </source>
</evidence>
<organism evidence="2 3">
    <name type="scientific">Seminavis robusta</name>
    <dbReference type="NCBI Taxonomy" id="568900"/>
    <lineage>
        <taxon>Eukaryota</taxon>
        <taxon>Sar</taxon>
        <taxon>Stramenopiles</taxon>
        <taxon>Ochrophyta</taxon>
        <taxon>Bacillariophyta</taxon>
        <taxon>Bacillariophyceae</taxon>
        <taxon>Bacillariophycidae</taxon>
        <taxon>Naviculales</taxon>
        <taxon>Naviculaceae</taxon>
        <taxon>Seminavis</taxon>
    </lineage>
</organism>
<name>A0A9N8H4L6_9STRA</name>
<proteinExistence type="predicted"/>
<feature type="compositionally biased region" description="Acidic residues" evidence="1">
    <location>
        <begin position="32"/>
        <end position="45"/>
    </location>
</feature>
<evidence type="ECO:0000256" key="1">
    <source>
        <dbReference type="SAM" id="MobiDB-lite"/>
    </source>
</evidence>
<comment type="caution">
    <text evidence="2">The sequence shown here is derived from an EMBL/GenBank/DDBJ whole genome shotgun (WGS) entry which is preliminary data.</text>
</comment>
<dbReference type="AlphaFoldDB" id="A0A9N8H4L6"/>
<dbReference type="EMBL" id="CAICTM010000117">
    <property type="protein sequence ID" value="CAB9501773.1"/>
    <property type="molecule type" value="Genomic_DNA"/>
</dbReference>
<accession>A0A9N8H4L6</accession>
<reference evidence="2" key="1">
    <citation type="submission" date="2020-06" db="EMBL/GenBank/DDBJ databases">
        <authorList>
            <consortium name="Plant Systems Biology data submission"/>
        </authorList>
    </citation>
    <scope>NUCLEOTIDE SEQUENCE</scope>
    <source>
        <strain evidence="2">D6</strain>
    </source>
</reference>
<keyword evidence="3" id="KW-1185">Reference proteome</keyword>
<dbReference type="Proteomes" id="UP001153069">
    <property type="component" value="Unassembled WGS sequence"/>
</dbReference>
<feature type="region of interest" description="Disordered" evidence="1">
    <location>
        <begin position="29"/>
        <end position="59"/>
    </location>
</feature>